<name>A0A380MR63_9GAMM</name>
<protein>
    <submittedName>
        <fullName evidence="1">Uncharacterized protein</fullName>
    </submittedName>
</protein>
<gene>
    <name evidence="1" type="ORF">NCTC13337_01087</name>
</gene>
<keyword evidence="2" id="KW-1185">Reference proteome</keyword>
<accession>A0A380MR63</accession>
<sequence length="60" mass="7051">MKFVLTLFIIGSCLFWIAQRRAQQRADKQRQALEKMAQVYAQKQFQAETDALNPHLNNKN</sequence>
<evidence type="ECO:0000313" key="2">
    <source>
        <dbReference type="Proteomes" id="UP000254601"/>
    </source>
</evidence>
<dbReference type="AlphaFoldDB" id="A0A380MR63"/>
<dbReference type="EMBL" id="UHIC01000001">
    <property type="protein sequence ID" value="SUO95065.1"/>
    <property type="molecule type" value="Genomic_DNA"/>
</dbReference>
<organism evidence="1 2">
    <name type="scientific">Suttonella ornithocola</name>
    <dbReference type="NCBI Taxonomy" id="279832"/>
    <lineage>
        <taxon>Bacteria</taxon>
        <taxon>Pseudomonadati</taxon>
        <taxon>Pseudomonadota</taxon>
        <taxon>Gammaproteobacteria</taxon>
        <taxon>Cardiobacteriales</taxon>
        <taxon>Cardiobacteriaceae</taxon>
        <taxon>Suttonella</taxon>
    </lineage>
</organism>
<evidence type="ECO:0000313" key="1">
    <source>
        <dbReference type="EMBL" id="SUO95065.1"/>
    </source>
</evidence>
<reference evidence="1 2" key="1">
    <citation type="submission" date="2018-06" db="EMBL/GenBank/DDBJ databases">
        <authorList>
            <consortium name="Pathogen Informatics"/>
            <person name="Doyle S."/>
        </authorList>
    </citation>
    <scope>NUCLEOTIDE SEQUENCE [LARGE SCALE GENOMIC DNA]</scope>
    <source>
        <strain evidence="1 2">NCTC13337</strain>
    </source>
</reference>
<proteinExistence type="predicted"/>
<dbReference type="Proteomes" id="UP000254601">
    <property type="component" value="Unassembled WGS sequence"/>
</dbReference>